<feature type="region of interest" description="Disordered" evidence="1">
    <location>
        <begin position="195"/>
        <end position="263"/>
    </location>
</feature>
<sequence length="263" mass="30857">MTDIVPPPFRRLVKPREPRPYAGGPKGSRRRLQEYLDEINQSRELMPEQFPTEWDFIVWAGTYLEKTAMSDWRRQKEQHDRAWVTYNNYLKVLEQNLSPGEDTDERNIVAFNAAEPNANNTITSWYEKLYELYRFLSDTYKQMGEAPIRDRWRARLPHHVLTELRRWDPRQVARQPVHKISAQLDAIVDSELFRSRSDNKKDRQPKAGTTEKKNSDEDHSEEADVTKAGIQITYLNGSVRPPDWLGEVGNDHPEPESRSNLVI</sequence>
<accession>A0A1W5CZ55</accession>
<keyword evidence="3" id="KW-1185">Reference proteome</keyword>
<evidence type="ECO:0000256" key="1">
    <source>
        <dbReference type="SAM" id="MobiDB-lite"/>
    </source>
</evidence>
<dbReference type="AlphaFoldDB" id="A0A1W5CZ55"/>
<dbReference type="EMBL" id="FWEW01000923">
    <property type="protein sequence ID" value="SLM36163.1"/>
    <property type="molecule type" value="Genomic_DNA"/>
</dbReference>
<organism evidence="2 3">
    <name type="scientific">Lasallia pustulata</name>
    <dbReference type="NCBI Taxonomy" id="136370"/>
    <lineage>
        <taxon>Eukaryota</taxon>
        <taxon>Fungi</taxon>
        <taxon>Dikarya</taxon>
        <taxon>Ascomycota</taxon>
        <taxon>Pezizomycotina</taxon>
        <taxon>Lecanoromycetes</taxon>
        <taxon>OSLEUM clade</taxon>
        <taxon>Umbilicariomycetidae</taxon>
        <taxon>Umbilicariales</taxon>
        <taxon>Umbilicariaceae</taxon>
        <taxon>Lasallia</taxon>
    </lineage>
</organism>
<dbReference type="Proteomes" id="UP000192927">
    <property type="component" value="Unassembled WGS sequence"/>
</dbReference>
<proteinExistence type="predicted"/>
<reference evidence="3" key="1">
    <citation type="submission" date="2017-03" db="EMBL/GenBank/DDBJ databases">
        <authorList>
            <person name="Sharma R."/>
            <person name="Thines M."/>
        </authorList>
    </citation>
    <scope>NUCLEOTIDE SEQUENCE [LARGE SCALE GENOMIC DNA]</scope>
</reference>
<feature type="compositionally biased region" description="Basic and acidic residues" evidence="1">
    <location>
        <begin position="195"/>
        <end position="225"/>
    </location>
</feature>
<protein>
    <submittedName>
        <fullName evidence="2">Uncharacterized protein</fullName>
    </submittedName>
</protein>
<evidence type="ECO:0000313" key="3">
    <source>
        <dbReference type="Proteomes" id="UP000192927"/>
    </source>
</evidence>
<name>A0A1W5CZ55_9LECA</name>
<evidence type="ECO:0000313" key="2">
    <source>
        <dbReference type="EMBL" id="SLM36163.1"/>
    </source>
</evidence>
<feature type="region of interest" description="Disordered" evidence="1">
    <location>
        <begin position="1"/>
        <end position="29"/>
    </location>
</feature>